<feature type="compositionally biased region" description="Basic and acidic residues" evidence="1">
    <location>
        <begin position="108"/>
        <end position="130"/>
    </location>
</feature>
<evidence type="ECO:0000313" key="3">
    <source>
        <dbReference type="Proteomes" id="UP001215151"/>
    </source>
</evidence>
<name>A0AAD7TLH7_9APHY</name>
<evidence type="ECO:0000256" key="1">
    <source>
        <dbReference type="SAM" id="MobiDB-lite"/>
    </source>
</evidence>
<dbReference type="Proteomes" id="UP001215151">
    <property type="component" value="Unassembled WGS sequence"/>
</dbReference>
<sequence>MDTDFKYYYVNIFADRDMFMRFYGGGIGHQGLRLRSDTAFDEDPYHSDWQDIEEDDADELDATVECEALPCEDVQEIHSEQDVLALVPELLSANGTLNALLDDDMNREDDTHAEDGQHIDSEDEELNAHADEDDEPERAADDSAGDLAAAGDVLDEEEDEGVEDEYAVEGYGHL</sequence>
<gene>
    <name evidence="2" type="ORF">ONZ51_g9373</name>
</gene>
<feature type="compositionally biased region" description="Acidic residues" evidence="1">
    <location>
        <begin position="153"/>
        <end position="167"/>
    </location>
</feature>
<feature type="region of interest" description="Disordered" evidence="1">
    <location>
        <begin position="107"/>
        <end position="174"/>
    </location>
</feature>
<accession>A0AAD7TLH7</accession>
<dbReference type="AlphaFoldDB" id="A0AAD7TLH7"/>
<keyword evidence="3" id="KW-1185">Reference proteome</keyword>
<protein>
    <submittedName>
        <fullName evidence="2">Uncharacterized protein</fullName>
    </submittedName>
</protein>
<comment type="caution">
    <text evidence="2">The sequence shown here is derived from an EMBL/GenBank/DDBJ whole genome shotgun (WGS) entry which is preliminary data.</text>
</comment>
<dbReference type="EMBL" id="JAPEVG010000318">
    <property type="protein sequence ID" value="KAJ8468848.1"/>
    <property type="molecule type" value="Genomic_DNA"/>
</dbReference>
<reference evidence="2" key="1">
    <citation type="submission" date="2022-11" db="EMBL/GenBank/DDBJ databases">
        <title>Genome Sequence of Cubamyces cubensis.</title>
        <authorList>
            <person name="Buettner E."/>
        </authorList>
    </citation>
    <scope>NUCLEOTIDE SEQUENCE</scope>
    <source>
        <strain evidence="2">MPL-01</strain>
    </source>
</reference>
<proteinExistence type="predicted"/>
<organism evidence="2 3">
    <name type="scientific">Trametes cubensis</name>
    <dbReference type="NCBI Taxonomy" id="1111947"/>
    <lineage>
        <taxon>Eukaryota</taxon>
        <taxon>Fungi</taxon>
        <taxon>Dikarya</taxon>
        <taxon>Basidiomycota</taxon>
        <taxon>Agaricomycotina</taxon>
        <taxon>Agaricomycetes</taxon>
        <taxon>Polyporales</taxon>
        <taxon>Polyporaceae</taxon>
        <taxon>Trametes</taxon>
    </lineage>
</organism>
<evidence type="ECO:0000313" key="2">
    <source>
        <dbReference type="EMBL" id="KAJ8468848.1"/>
    </source>
</evidence>